<dbReference type="EMBL" id="JBBKZU010000028">
    <property type="protein sequence ID" value="MEJ8816034.1"/>
    <property type="molecule type" value="Genomic_DNA"/>
</dbReference>
<reference evidence="1 2" key="1">
    <citation type="submission" date="2024-03" db="EMBL/GenBank/DDBJ databases">
        <title>Novel species of the genus Variovorax.</title>
        <authorList>
            <person name="Liu Q."/>
            <person name="Xin Y.-H."/>
        </authorList>
    </citation>
    <scope>NUCLEOTIDE SEQUENCE [LARGE SCALE GENOMIC DNA]</scope>
    <source>
        <strain evidence="1 2">KACC 18899</strain>
    </source>
</reference>
<evidence type="ECO:0000313" key="1">
    <source>
        <dbReference type="EMBL" id="MEJ8816034.1"/>
    </source>
</evidence>
<evidence type="ECO:0008006" key="3">
    <source>
        <dbReference type="Google" id="ProtNLM"/>
    </source>
</evidence>
<dbReference type="Proteomes" id="UP001365846">
    <property type="component" value="Unassembled WGS sequence"/>
</dbReference>
<gene>
    <name evidence="1" type="ORF">WKW77_33595</name>
</gene>
<keyword evidence="2" id="KW-1185">Reference proteome</keyword>
<proteinExistence type="predicted"/>
<evidence type="ECO:0000313" key="2">
    <source>
        <dbReference type="Proteomes" id="UP001365846"/>
    </source>
</evidence>
<protein>
    <recommendedName>
        <fullName evidence="3">Lipocalin-like domain-containing protein</fullName>
    </recommendedName>
</protein>
<sequence length="203" mass="21086">MNERAALRRALGGYLIVLGLGVAGATATGRAAAGCGMFPGHGAAPESWMQQEKNQTHPSKRTSIVGMWKVNLVSDGTAYPMPIPAGVPLDFGTAQWHSDGTEFLISGGRAPSTGDVCMGVWEQTGSATYKLKHLALAYASSDSNPPVVPAAFAGPGVLRETVTLSPSGESYEGTFTIDQYATDGVTLIEHIGGTVTGIRFTAD</sequence>
<accession>A0ABU8VSY2</accession>
<organism evidence="1 2">
    <name type="scientific">Variovorax ureilyticus</name>
    <dbReference type="NCBI Taxonomy" id="1836198"/>
    <lineage>
        <taxon>Bacteria</taxon>
        <taxon>Pseudomonadati</taxon>
        <taxon>Pseudomonadota</taxon>
        <taxon>Betaproteobacteria</taxon>
        <taxon>Burkholderiales</taxon>
        <taxon>Comamonadaceae</taxon>
        <taxon>Variovorax</taxon>
    </lineage>
</organism>
<name>A0ABU8VSY2_9BURK</name>
<dbReference type="RefSeq" id="WP_340361229.1">
    <property type="nucleotide sequence ID" value="NZ_JBBKZU010000028.1"/>
</dbReference>
<comment type="caution">
    <text evidence="1">The sequence shown here is derived from an EMBL/GenBank/DDBJ whole genome shotgun (WGS) entry which is preliminary data.</text>
</comment>